<gene>
    <name evidence="2" type="ORF">CO192_01235</name>
    <name evidence="3" type="ORF">EAO82_15040</name>
</gene>
<feature type="signal peptide" evidence="1">
    <location>
        <begin position="1"/>
        <end position="27"/>
    </location>
</feature>
<keyword evidence="5" id="KW-1185">Reference proteome</keyword>
<accession>A0AA91U6R3</accession>
<dbReference type="EMBL" id="NWMT01000019">
    <property type="protein sequence ID" value="PCD01276.1"/>
    <property type="molecule type" value="Genomic_DNA"/>
</dbReference>
<protein>
    <recommendedName>
        <fullName evidence="6">Lipoprotein</fullName>
    </recommendedName>
</protein>
<dbReference type="EMBL" id="CP033116">
    <property type="protein sequence ID" value="QFY57567.1"/>
    <property type="molecule type" value="Genomic_DNA"/>
</dbReference>
<reference evidence="2 4" key="1">
    <citation type="submission" date="2017-09" db="EMBL/GenBank/DDBJ databases">
        <title>Bacterial and phytoplankton interrelationship in Kongsfjorden, an Arctic fjord.</title>
        <authorList>
            <person name="Sinha R."/>
            <person name="Krishnan K."/>
        </authorList>
    </citation>
    <scope>NUCLEOTIDE SEQUENCE [LARGE SCALE GENOMIC DNA]</scope>
    <source>
        <strain evidence="2 4">58</strain>
    </source>
</reference>
<dbReference type="PROSITE" id="PS51257">
    <property type="entry name" value="PROKAR_LIPOPROTEIN"/>
    <property type="match status" value="1"/>
</dbReference>
<organism evidence="2 4">
    <name type="scientific">Halopseudomonas pelagia</name>
    <dbReference type="NCBI Taxonomy" id="553151"/>
    <lineage>
        <taxon>Bacteria</taxon>
        <taxon>Pseudomonadati</taxon>
        <taxon>Pseudomonadota</taxon>
        <taxon>Gammaproteobacteria</taxon>
        <taxon>Pseudomonadales</taxon>
        <taxon>Pseudomonadaceae</taxon>
        <taxon>Halopseudomonas</taxon>
    </lineage>
</organism>
<sequence>MLHRHCHSHRRSLLLGFAALICAAALYGCVSSAERHQANFQEDANTCASFGSTYGSAAYNECMLTQQYRRDVKQRESLERTQMTTEIARNAQIMADRARKQRCDRDPDRKECRQ</sequence>
<dbReference type="Proteomes" id="UP000344571">
    <property type="component" value="Chromosome"/>
</dbReference>
<evidence type="ECO:0008006" key="6">
    <source>
        <dbReference type="Google" id="ProtNLM"/>
    </source>
</evidence>
<feature type="chain" id="PRO_5041723611" description="Lipoprotein" evidence="1">
    <location>
        <begin position="28"/>
        <end position="114"/>
    </location>
</feature>
<dbReference type="Proteomes" id="UP000243750">
    <property type="component" value="Unassembled WGS sequence"/>
</dbReference>
<proteinExistence type="predicted"/>
<evidence type="ECO:0000256" key="1">
    <source>
        <dbReference type="SAM" id="SignalP"/>
    </source>
</evidence>
<evidence type="ECO:0000313" key="5">
    <source>
        <dbReference type="Proteomes" id="UP000344571"/>
    </source>
</evidence>
<keyword evidence="1" id="KW-0732">Signal</keyword>
<evidence type="ECO:0000313" key="3">
    <source>
        <dbReference type="EMBL" id="QFY57567.1"/>
    </source>
</evidence>
<reference evidence="3 5" key="2">
    <citation type="submission" date="2018-10" db="EMBL/GenBank/DDBJ databases">
        <title>Complete genome sequence of Pseudomonas pelagia strain Kongs-67.</title>
        <authorList>
            <person name="Sinha R.K."/>
            <person name="Krishnan K."/>
        </authorList>
    </citation>
    <scope>NUCLEOTIDE SEQUENCE [LARGE SCALE GENOMIC DNA]</scope>
    <source>
        <strain evidence="3 5">Kongs-67</strain>
    </source>
</reference>
<dbReference type="AlphaFoldDB" id="A0AA91U6R3"/>
<evidence type="ECO:0000313" key="4">
    <source>
        <dbReference type="Proteomes" id="UP000243750"/>
    </source>
</evidence>
<evidence type="ECO:0000313" key="2">
    <source>
        <dbReference type="EMBL" id="PCD01276.1"/>
    </source>
</evidence>
<name>A0AA91U6R3_9GAMM</name>